<dbReference type="Proteomes" id="UP000299102">
    <property type="component" value="Unassembled WGS sequence"/>
</dbReference>
<evidence type="ECO:0000256" key="1">
    <source>
        <dbReference type="SAM" id="MobiDB-lite"/>
    </source>
</evidence>
<dbReference type="EMBL" id="BGZK01000641">
    <property type="protein sequence ID" value="GBP54213.1"/>
    <property type="molecule type" value="Genomic_DNA"/>
</dbReference>
<feature type="compositionally biased region" description="Basic residues" evidence="1">
    <location>
        <begin position="68"/>
        <end position="79"/>
    </location>
</feature>
<feature type="compositionally biased region" description="Basic and acidic residues" evidence="1">
    <location>
        <begin position="58"/>
        <end position="67"/>
    </location>
</feature>
<protein>
    <submittedName>
        <fullName evidence="2">Uncharacterized protein</fullName>
    </submittedName>
</protein>
<sequence>MDRQSTKAARRSGARRGVRRPAAGGSEISDCPSLYYPPSENSASNKRSAEAGGRAVRAAREVREVRQRRLSIGGHKRHNSGVSESPGRPVHNKGRRKLALVKFALTRHYPRRPARAPARTPARALTIARCFDDDTLFFYISIRYGIYLLGVVDNIRYVLPAHELLGTGRHGGAGGRRWEASLYGDNSRVTFPTRRRAAAARRPPPARAPRPRPRRALGPPSTPPISACYGPYNNLVNGRRRSGSWSSLITAPEFKI</sequence>
<name>A0A4C1WTB7_EUMVA</name>
<organism evidence="2 3">
    <name type="scientific">Eumeta variegata</name>
    <name type="common">Bagworm moth</name>
    <name type="synonym">Eumeta japonica</name>
    <dbReference type="NCBI Taxonomy" id="151549"/>
    <lineage>
        <taxon>Eukaryota</taxon>
        <taxon>Metazoa</taxon>
        <taxon>Ecdysozoa</taxon>
        <taxon>Arthropoda</taxon>
        <taxon>Hexapoda</taxon>
        <taxon>Insecta</taxon>
        <taxon>Pterygota</taxon>
        <taxon>Neoptera</taxon>
        <taxon>Endopterygota</taxon>
        <taxon>Lepidoptera</taxon>
        <taxon>Glossata</taxon>
        <taxon>Ditrysia</taxon>
        <taxon>Tineoidea</taxon>
        <taxon>Psychidae</taxon>
        <taxon>Oiketicinae</taxon>
        <taxon>Eumeta</taxon>
    </lineage>
</organism>
<dbReference type="AlphaFoldDB" id="A0A4C1WTB7"/>
<gene>
    <name evidence="2" type="ORF">EVAR_43238_1</name>
</gene>
<keyword evidence="3" id="KW-1185">Reference proteome</keyword>
<feature type="region of interest" description="Disordered" evidence="1">
    <location>
        <begin position="193"/>
        <end position="225"/>
    </location>
</feature>
<accession>A0A4C1WTB7</accession>
<reference evidence="2 3" key="1">
    <citation type="journal article" date="2019" name="Commun. Biol.">
        <title>The bagworm genome reveals a unique fibroin gene that provides high tensile strength.</title>
        <authorList>
            <person name="Kono N."/>
            <person name="Nakamura H."/>
            <person name="Ohtoshi R."/>
            <person name="Tomita M."/>
            <person name="Numata K."/>
            <person name="Arakawa K."/>
        </authorList>
    </citation>
    <scope>NUCLEOTIDE SEQUENCE [LARGE SCALE GENOMIC DNA]</scope>
</reference>
<evidence type="ECO:0000313" key="2">
    <source>
        <dbReference type="EMBL" id="GBP54213.1"/>
    </source>
</evidence>
<evidence type="ECO:0000313" key="3">
    <source>
        <dbReference type="Proteomes" id="UP000299102"/>
    </source>
</evidence>
<feature type="compositionally biased region" description="Basic residues" evidence="1">
    <location>
        <begin position="8"/>
        <end position="19"/>
    </location>
</feature>
<feature type="region of interest" description="Disordered" evidence="1">
    <location>
        <begin position="1"/>
        <end position="93"/>
    </location>
</feature>
<proteinExistence type="predicted"/>
<comment type="caution">
    <text evidence="2">The sequence shown here is derived from an EMBL/GenBank/DDBJ whole genome shotgun (WGS) entry which is preliminary data.</text>
</comment>